<feature type="region of interest" description="Disordered" evidence="1">
    <location>
        <begin position="461"/>
        <end position="480"/>
    </location>
</feature>
<name>A0A5Q3ENL7_FUSFU</name>
<sequence length="480" mass="53894">MTIHRPLREIRQQSIADGVVTNIGSLNYETPKTDVHKLLQDHDFSVEIYWPNFEPVLGESDLGTAIMGWCWVQFQRREDAQRAKDVLNGTILYGRRTKTGSVTHQPGPKSQKDSRGKGTSKSLPSRPATRATSKSFLPVSAAPTPSAIETPSSAVSFLTAHYPDDWIWDPAKPGMYRSAFEARTKHIQSDYASRGLVIGPDLTQRQDKTLSPLSQPVPSPHPCNKDVWLQTFIQVFERGGARTEIKKIPTTDLPKFQAQGYSQHFHPVKSSTNVFMTGMIASGLAVKVMPGEELVTTLPSKDLVELTMPMTEEEKQQVQQGKGPKYYWQPGRLTGANAAAEAGISDPSRAFFPPSEMDSRNRFATCSSHMQQHPRPAGVGVGWSGFDRFREWQLHGRQVERDSVEYESFSKEPKSTLDFVTETGEVTMTIPMDIEEFKPEPSFLKTLTLWEKLNDGKGKQVRSCKTRKDRKDRYTGVRGY</sequence>
<protein>
    <submittedName>
        <fullName evidence="2">Uncharacterized protein</fullName>
    </submittedName>
</protein>
<dbReference type="AlphaFoldDB" id="A0A5Q3ENL7"/>
<gene>
    <name evidence="2" type="ORF">C2S_10787</name>
</gene>
<organism evidence="2 3">
    <name type="scientific">Fusarium fujikuroi</name>
    <name type="common">Bakanae and foot rot disease fungus</name>
    <name type="synonym">Gibberella fujikuroi</name>
    <dbReference type="NCBI Taxonomy" id="5127"/>
    <lineage>
        <taxon>Eukaryota</taxon>
        <taxon>Fungi</taxon>
        <taxon>Dikarya</taxon>
        <taxon>Ascomycota</taxon>
        <taxon>Pezizomycotina</taxon>
        <taxon>Sordariomycetes</taxon>
        <taxon>Hypocreomycetidae</taxon>
        <taxon>Hypocreales</taxon>
        <taxon>Nectriaceae</taxon>
        <taxon>Fusarium</taxon>
        <taxon>Fusarium fujikuroi species complex</taxon>
    </lineage>
</organism>
<evidence type="ECO:0000313" key="2">
    <source>
        <dbReference type="EMBL" id="VTT77889.1"/>
    </source>
</evidence>
<proteinExistence type="predicted"/>
<reference evidence="2" key="1">
    <citation type="submission" date="2019-05" db="EMBL/GenBank/DDBJ databases">
        <authorList>
            <person name="Piombo E."/>
        </authorList>
    </citation>
    <scope>NUCLEOTIDE SEQUENCE</scope>
    <source>
        <strain evidence="2">C2S</strain>
    </source>
</reference>
<dbReference type="InterPro" id="IPR035979">
    <property type="entry name" value="RBD_domain_sf"/>
</dbReference>
<feature type="region of interest" description="Disordered" evidence="1">
    <location>
        <begin position="97"/>
        <end position="149"/>
    </location>
</feature>
<evidence type="ECO:0000313" key="3">
    <source>
        <dbReference type="Proteomes" id="UP000760494"/>
    </source>
</evidence>
<comment type="caution">
    <text evidence="2">The sequence shown here is derived from an EMBL/GenBank/DDBJ whole genome shotgun (WGS) entry which is preliminary data.</text>
</comment>
<dbReference type="CDD" id="cd00590">
    <property type="entry name" value="RRM_SF"/>
    <property type="match status" value="1"/>
</dbReference>
<dbReference type="GO" id="GO:0003676">
    <property type="term" value="F:nucleic acid binding"/>
    <property type="evidence" value="ECO:0007669"/>
    <property type="project" value="InterPro"/>
</dbReference>
<feature type="compositionally biased region" description="Basic and acidic residues" evidence="1">
    <location>
        <begin position="469"/>
        <end position="480"/>
    </location>
</feature>
<dbReference type="EMBL" id="CABFJX010000389">
    <property type="protein sequence ID" value="VTT77889.1"/>
    <property type="molecule type" value="Genomic_DNA"/>
</dbReference>
<dbReference type="SUPFAM" id="SSF54928">
    <property type="entry name" value="RNA-binding domain, RBD"/>
    <property type="match status" value="1"/>
</dbReference>
<accession>A0A5Q3ENL7</accession>
<dbReference type="Gene3D" id="3.30.70.330">
    <property type="match status" value="1"/>
</dbReference>
<evidence type="ECO:0000256" key="1">
    <source>
        <dbReference type="SAM" id="MobiDB-lite"/>
    </source>
</evidence>
<dbReference type="Proteomes" id="UP000760494">
    <property type="component" value="Unassembled WGS sequence"/>
</dbReference>
<dbReference type="InterPro" id="IPR012677">
    <property type="entry name" value="Nucleotide-bd_a/b_plait_sf"/>
</dbReference>